<keyword evidence="4" id="KW-0206">Cytoskeleton</keyword>
<feature type="coiled-coil region" evidence="5">
    <location>
        <begin position="450"/>
        <end position="515"/>
    </location>
</feature>
<dbReference type="InterPro" id="IPR027329">
    <property type="entry name" value="TPX2_C"/>
</dbReference>
<keyword evidence="3" id="KW-0963">Cytoplasm</keyword>
<dbReference type="STRING" id="597456.A0A0L7QT57"/>
<name>A0A0L7QT57_9HYME</name>
<evidence type="ECO:0000256" key="4">
    <source>
        <dbReference type="ARBA" id="ARBA00023212"/>
    </source>
</evidence>
<comment type="similarity">
    <text evidence="2">Belongs to the TPX2 family.</text>
</comment>
<sequence length="558" mass="64327">MSKTKNTVLGFSSKNIVKKKNNVQIGLTKDKSKSVAKTKADNCVNSLSEERLSFKIVSASPRKLNSFKTKQCSLGKSQPKVLTCQYRRRSLMKYRRCSNQFVSLAEAVSKYQNGTPQRFRTISNKDLKPGPLTKLKQSPLKLTFPVSPALRSKQRRRKTTILSEQEREKLELEERKKHQVKANPIPINILKGPSVLKKVAKKPTTITEEFHLTQSRKTRHTASVHQMNLQQNDEEQKPKKVLPITRSSSASNVTIKKENAYTKSTVDKPNKFGFEIHNKEYQIKKEEKFKNLHVQNTNKVKFHARPAPNFSKPTNPVKQQVTKKRIVVPCPFSFEERNKTLAKKKEELVKQMQEQAKKAHVFHANPVPSFKPVLVHGLSKENLRNKDKTATSSKELVTRQTKSYNDQENRQPNIMNNTSICVNPKKKEVMQHIANNESDEKKVKNNVDIVDAKNEKLKTSQKKISKFELNTDKRAKERNVFDDKIRKKELDLEMKRQELEKSRLLKEKMERAEMRKMAEVKARPMPVYKPVVVLKSTKLPTCPHSPAWGNRPKPKSIS</sequence>
<feature type="compositionally biased region" description="Polar residues" evidence="6">
    <location>
        <begin position="390"/>
        <end position="417"/>
    </location>
</feature>
<dbReference type="OrthoDB" id="1684416at2759"/>
<evidence type="ECO:0000256" key="2">
    <source>
        <dbReference type="ARBA" id="ARBA00005885"/>
    </source>
</evidence>
<evidence type="ECO:0000313" key="9">
    <source>
        <dbReference type="Proteomes" id="UP000053825"/>
    </source>
</evidence>
<reference evidence="8 9" key="1">
    <citation type="submission" date="2015-07" db="EMBL/GenBank/DDBJ databases">
        <title>The genome of Habropoda laboriosa.</title>
        <authorList>
            <person name="Pan H."/>
            <person name="Kapheim K."/>
        </authorList>
    </citation>
    <scope>NUCLEOTIDE SEQUENCE [LARGE SCALE GENOMIC DNA]</scope>
    <source>
        <strain evidence="8">0110345459</strain>
    </source>
</reference>
<evidence type="ECO:0000256" key="5">
    <source>
        <dbReference type="SAM" id="Coils"/>
    </source>
</evidence>
<protein>
    <submittedName>
        <fullName evidence="8">Targeting protein for Xklp2</fullName>
    </submittedName>
</protein>
<dbReference type="Pfam" id="PF06886">
    <property type="entry name" value="TPX2"/>
    <property type="match status" value="2"/>
</dbReference>
<dbReference type="AlphaFoldDB" id="A0A0L7QT57"/>
<evidence type="ECO:0000256" key="1">
    <source>
        <dbReference type="ARBA" id="ARBA00004245"/>
    </source>
</evidence>
<comment type="subcellular location">
    <subcellularLocation>
        <location evidence="1">Cytoplasm</location>
        <location evidence="1">Cytoskeleton</location>
    </subcellularLocation>
</comment>
<organism evidence="8 9">
    <name type="scientific">Habropoda laboriosa</name>
    <dbReference type="NCBI Taxonomy" id="597456"/>
    <lineage>
        <taxon>Eukaryota</taxon>
        <taxon>Metazoa</taxon>
        <taxon>Ecdysozoa</taxon>
        <taxon>Arthropoda</taxon>
        <taxon>Hexapoda</taxon>
        <taxon>Insecta</taxon>
        <taxon>Pterygota</taxon>
        <taxon>Neoptera</taxon>
        <taxon>Endopterygota</taxon>
        <taxon>Hymenoptera</taxon>
        <taxon>Apocrita</taxon>
        <taxon>Aculeata</taxon>
        <taxon>Apoidea</taxon>
        <taxon>Anthophila</taxon>
        <taxon>Apidae</taxon>
        <taxon>Habropoda</taxon>
    </lineage>
</organism>
<evidence type="ECO:0000256" key="3">
    <source>
        <dbReference type="ARBA" id="ARBA00022490"/>
    </source>
</evidence>
<dbReference type="Proteomes" id="UP000053825">
    <property type="component" value="Unassembled WGS sequence"/>
</dbReference>
<evidence type="ECO:0000256" key="6">
    <source>
        <dbReference type="SAM" id="MobiDB-lite"/>
    </source>
</evidence>
<feature type="domain" description="TPX2 C-terminal" evidence="7">
    <location>
        <begin position="467"/>
        <end position="538"/>
    </location>
</feature>
<feature type="coiled-coil region" evidence="5">
    <location>
        <begin position="155"/>
        <end position="183"/>
    </location>
</feature>
<feature type="region of interest" description="Disordered" evidence="6">
    <location>
        <begin position="539"/>
        <end position="558"/>
    </location>
</feature>
<accession>A0A0L7QT57</accession>
<dbReference type="EMBL" id="KQ414756">
    <property type="protein sequence ID" value="KOC61656.1"/>
    <property type="molecule type" value="Genomic_DNA"/>
</dbReference>
<evidence type="ECO:0000313" key="8">
    <source>
        <dbReference type="EMBL" id="KOC61656.1"/>
    </source>
</evidence>
<gene>
    <name evidence="8" type="ORF">WH47_05804</name>
</gene>
<keyword evidence="5" id="KW-0175">Coiled coil</keyword>
<feature type="region of interest" description="Disordered" evidence="6">
    <location>
        <begin position="388"/>
        <end position="417"/>
    </location>
</feature>
<keyword evidence="9" id="KW-1185">Reference proteome</keyword>
<evidence type="ECO:0000259" key="7">
    <source>
        <dbReference type="Pfam" id="PF06886"/>
    </source>
</evidence>
<proteinExistence type="inferred from homology"/>
<feature type="domain" description="TPX2 C-terminal" evidence="7">
    <location>
        <begin position="337"/>
        <end position="380"/>
    </location>
</feature>
<dbReference type="GO" id="GO:0005856">
    <property type="term" value="C:cytoskeleton"/>
    <property type="evidence" value="ECO:0007669"/>
    <property type="project" value="UniProtKB-SubCell"/>
</dbReference>